<organism evidence="2 3">
    <name type="scientific">Paenibacillus psychroresistens</name>
    <dbReference type="NCBI Taxonomy" id="1778678"/>
    <lineage>
        <taxon>Bacteria</taxon>
        <taxon>Bacillati</taxon>
        <taxon>Bacillota</taxon>
        <taxon>Bacilli</taxon>
        <taxon>Bacillales</taxon>
        <taxon>Paenibacillaceae</taxon>
        <taxon>Paenibacillus</taxon>
    </lineage>
</organism>
<dbReference type="GO" id="GO:0005829">
    <property type="term" value="C:cytosol"/>
    <property type="evidence" value="ECO:0007669"/>
    <property type="project" value="TreeGrafter"/>
</dbReference>
<dbReference type="InterPro" id="IPR035959">
    <property type="entry name" value="RutC-like_sf"/>
</dbReference>
<name>A0A6B8RH94_9BACL</name>
<evidence type="ECO:0000256" key="1">
    <source>
        <dbReference type="ARBA" id="ARBA00010552"/>
    </source>
</evidence>
<dbReference type="RefSeq" id="WP_155700606.1">
    <property type="nucleotide sequence ID" value="NZ_CP034235.1"/>
</dbReference>
<dbReference type="EMBL" id="CP034235">
    <property type="protein sequence ID" value="QGQ95570.1"/>
    <property type="molecule type" value="Genomic_DNA"/>
</dbReference>
<gene>
    <name evidence="2" type="ORF">EHS13_12100</name>
</gene>
<dbReference type="AlphaFoldDB" id="A0A6B8RH94"/>
<dbReference type="Proteomes" id="UP000426246">
    <property type="component" value="Chromosome"/>
</dbReference>
<dbReference type="FunFam" id="3.30.1330.40:FF:000001">
    <property type="entry name" value="L-PSP family endoribonuclease"/>
    <property type="match status" value="1"/>
</dbReference>
<dbReference type="Gene3D" id="3.30.1330.40">
    <property type="entry name" value="RutC-like"/>
    <property type="match status" value="1"/>
</dbReference>
<dbReference type="InterPro" id="IPR006175">
    <property type="entry name" value="YjgF/YER057c/UK114"/>
</dbReference>
<evidence type="ECO:0000313" key="2">
    <source>
        <dbReference type="EMBL" id="QGQ95570.1"/>
    </source>
</evidence>
<evidence type="ECO:0000313" key="3">
    <source>
        <dbReference type="Proteomes" id="UP000426246"/>
    </source>
</evidence>
<keyword evidence="3" id="KW-1185">Reference proteome</keyword>
<reference evidence="3" key="1">
    <citation type="submission" date="2018-11" db="EMBL/GenBank/DDBJ databases">
        <title>Complete genome sequence of Paenibacillus sp. ML311-T8.</title>
        <authorList>
            <person name="Nam Y.-D."/>
            <person name="Kang J."/>
            <person name="Chung W.-H."/>
            <person name="Park Y.S."/>
        </authorList>
    </citation>
    <scope>NUCLEOTIDE SEQUENCE [LARGE SCALE GENOMIC DNA]</scope>
    <source>
        <strain evidence="3">ML311-T8</strain>
    </source>
</reference>
<dbReference type="GO" id="GO:0019239">
    <property type="term" value="F:deaminase activity"/>
    <property type="evidence" value="ECO:0007669"/>
    <property type="project" value="TreeGrafter"/>
</dbReference>
<dbReference type="PANTHER" id="PTHR11803:SF39">
    <property type="entry name" value="2-IMINOBUTANOATE_2-IMINOPROPANOATE DEAMINASE"/>
    <property type="match status" value="1"/>
</dbReference>
<dbReference type="KEGG" id="ppsc:EHS13_12100"/>
<sequence>MSKTIHVENAPQFPLPFSHAIRSGDFVYVSGQVGVDPATNLVVGDSIEAQTRQCLRNIEIILEKAGLTLDHVIKANAFVSRSSDFPGYNKTYAEVFSSPYPARTTAPVDLGAYLVEIDVIAYAPTKRGEA</sequence>
<dbReference type="PANTHER" id="PTHR11803">
    <property type="entry name" value="2-IMINOBUTANOATE/2-IMINOPROPANOATE DEAMINASE RIDA"/>
    <property type="match status" value="1"/>
</dbReference>
<dbReference type="CDD" id="cd00448">
    <property type="entry name" value="YjgF_YER057c_UK114_family"/>
    <property type="match status" value="1"/>
</dbReference>
<protein>
    <submittedName>
        <fullName evidence="2">RidA family protein</fullName>
    </submittedName>
</protein>
<dbReference type="SUPFAM" id="SSF55298">
    <property type="entry name" value="YjgF-like"/>
    <property type="match status" value="1"/>
</dbReference>
<proteinExistence type="inferred from homology"/>
<accession>A0A6B8RH94</accession>
<comment type="similarity">
    <text evidence="1">Belongs to the RutC family.</text>
</comment>
<dbReference type="Pfam" id="PF01042">
    <property type="entry name" value="Ribonuc_L-PSP"/>
    <property type="match status" value="1"/>
</dbReference>
<dbReference type="OrthoDB" id="9803101at2"/>